<evidence type="ECO:0000256" key="2">
    <source>
        <dbReference type="SAM" id="SignalP"/>
    </source>
</evidence>
<organism evidence="3 4">
    <name type="scientific">Caballeronia sordidicola</name>
    <name type="common">Burkholderia sordidicola</name>
    <dbReference type="NCBI Taxonomy" id="196367"/>
    <lineage>
        <taxon>Bacteria</taxon>
        <taxon>Pseudomonadati</taxon>
        <taxon>Pseudomonadota</taxon>
        <taxon>Betaproteobacteria</taxon>
        <taxon>Burkholderiales</taxon>
        <taxon>Burkholderiaceae</taxon>
        <taxon>Caballeronia</taxon>
    </lineage>
</organism>
<protein>
    <submittedName>
        <fullName evidence="3">Uncharacterized protein</fullName>
    </submittedName>
</protein>
<proteinExistence type="predicted"/>
<dbReference type="EMBL" id="FCOC02000003">
    <property type="protein sequence ID" value="SAL19661.1"/>
    <property type="molecule type" value="Genomic_DNA"/>
</dbReference>
<feature type="signal peptide" evidence="2">
    <location>
        <begin position="1"/>
        <end position="22"/>
    </location>
</feature>
<name>A0A158FJ44_CABSO</name>
<dbReference type="AlphaFoldDB" id="A0A158FJ44"/>
<feature type="chain" id="PRO_5007810218" evidence="2">
    <location>
        <begin position="23"/>
        <end position="94"/>
    </location>
</feature>
<gene>
    <name evidence="3" type="ORF">AWB64_01343</name>
</gene>
<feature type="compositionally biased region" description="Polar residues" evidence="1">
    <location>
        <begin position="21"/>
        <end position="46"/>
    </location>
</feature>
<evidence type="ECO:0000313" key="4">
    <source>
        <dbReference type="Proteomes" id="UP000054893"/>
    </source>
</evidence>
<evidence type="ECO:0000256" key="1">
    <source>
        <dbReference type="SAM" id="MobiDB-lite"/>
    </source>
</evidence>
<accession>A0A158FJ44</accession>
<reference evidence="3 4" key="1">
    <citation type="submission" date="2016-01" db="EMBL/GenBank/DDBJ databases">
        <authorList>
            <person name="Oliw E.H."/>
        </authorList>
    </citation>
    <scope>NUCLEOTIDE SEQUENCE [LARGE SCALE GENOMIC DNA]</scope>
    <source>
        <strain evidence="3">LMG 22029</strain>
    </source>
</reference>
<dbReference type="Proteomes" id="UP000054893">
    <property type="component" value="Unassembled WGS sequence"/>
</dbReference>
<evidence type="ECO:0000313" key="3">
    <source>
        <dbReference type="EMBL" id="SAL19661.1"/>
    </source>
</evidence>
<sequence length="94" mass="9226">MKHFSMACAIGAVLCVSSTAFAQNNPPSSNTGLQAGDNAQTTNQSAGSGTTGMTHHKTMKHKNSTSMGKSNTPGMGTADPSGPAAPVTASGSGS</sequence>
<keyword evidence="2" id="KW-0732">Signal</keyword>
<dbReference type="OrthoDB" id="9135725at2"/>
<feature type="compositionally biased region" description="Basic residues" evidence="1">
    <location>
        <begin position="54"/>
        <end position="63"/>
    </location>
</feature>
<feature type="region of interest" description="Disordered" evidence="1">
    <location>
        <begin position="21"/>
        <end position="94"/>
    </location>
</feature>